<evidence type="ECO:0000256" key="6">
    <source>
        <dbReference type="ARBA" id="ARBA00022692"/>
    </source>
</evidence>
<keyword evidence="6 10" id="KW-0812">Transmembrane</keyword>
<accession>A0A1F8H4X1</accession>
<feature type="transmembrane region" description="Helical" evidence="10">
    <location>
        <begin position="141"/>
        <end position="165"/>
    </location>
</feature>
<keyword evidence="5" id="KW-0645">Protease</keyword>
<keyword evidence="4" id="KW-1003">Cell membrane</keyword>
<dbReference type="Proteomes" id="UP000177494">
    <property type="component" value="Unassembled WGS sequence"/>
</dbReference>
<keyword evidence="7" id="KW-0378">Hydrolase</keyword>
<dbReference type="STRING" id="1802706.A3I32_02095"/>
<dbReference type="GO" id="GO:0005886">
    <property type="term" value="C:plasma membrane"/>
    <property type="evidence" value="ECO:0007669"/>
    <property type="project" value="UniProtKB-SubCell"/>
</dbReference>
<dbReference type="PANTHER" id="PTHR36844">
    <property type="entry name" value="PROTEASE PRSW"/>
    <property type="match status" value="1"/>
</dbReference>
<evidence type="ECO:0000256" key="7">
    <source>
        <dbReference type="ARBA" id="ARBA00022801"/>
    </source>
</evidence>
<evidence type="ECO:0000256" key="10">
    <source>
        <dbReference type="SAM" id="Phobius"/>
    </source>
</evidence>
<evidence type="ECO:0000256" key="9">
    <source>
        <dbReference type="ARBA" id="ARBA00023136"/>
    </source>
</evidence>
<dbReference type="EMBL" id="MGKU01000030">
    <property type="protein sequence ID" value="OGN31899.1"/>
    <property type="molecule type" value="Genomic_DNA"/>
</dbReference>
<feature type="transmembrane region" description="Helical" evidence="10">
    <location>
        <begin position="37"/>
        <end position="58"/>
    </location>
</feature>
<dbReference type="GO" id="GO:0006508">
    <property type="term" value="P:proteolysis"/>
    <property type="evidence" value="ECO:0007669"/>
    <property type="project" value="UniProtKB-KW"/>
</dbReference>
<evidence type="ECO:0000256" key="5">
    <source>
        <dbReference type="ARBA" id="ARBA00022670"/>
    </source>
</evidence>
<feature type="transmembrane region" description="Helical" evidence="10">
    <location>
        <begin position="70"/>
        <end position="91"/>
    </location>
</feature>
<evidence type="ECO:0000313" key="11">
    <source>
        <dbReference type="EMBL" id="OGN31899.1"/>
    </source>
</evidence>
<feature type="transmembrane region" description="Helical" evidence="10">
    <location>
        <begin position="103"/>
        <end position="121"/>
    </location>
</feature>
<comment type="subcellular location">
    <subcellularLocation>
        <location evidence="1">Cell membrane</location>
        <topology evidence="1">Multi-pass membrane protein</topology>
    </subcellularLocation>
</comment>
<evidence type="ECO:0000256" key="2">
    <source>
        <dbReference type="ARBA" id="ARBA00009165"/>
    </source>
</evidence>
<feature type="transmembrane region" description="Helical" evidence="10">
    <location>
        <begin position="172"/>
        <end position="191"/>
    </location>
</feature>
<evidence type="ECO:0000256" key="1">
    <source>
        <dbReference type="ARBA" id="ARBA00004651"/>
    </source>
</evidence>
<proteinExistence type="inferred from homology"/>
<gene>
    <name evidence="11" type="ORF">A3I32_02095</name>
</gene>
<keyword evidence="9 10" id="KW-0472">Membrane</keyword>
<comment type="similarity">
    <text evidence="2">Belongs to the protease PrsW family.</text>
</comment>
<evidence type="ECO:0000313" key="12">
    <source>
        <dbReference type="Proteomes" id="UP000177494"/>
    </source>
</evidence>
<dbReference type="AlphaFoldDB" id="A0A1F8H4X1"/>
<name>A0A1F8H4X1_9BACT</name>
<feature type="transmembrane region" description="Helical" evidence="10">
    <location>
        <begin position="6"/>
        <end position="25"/>
    </location>
</feature>
<dbReference type="GO" id="GO:0008233">
    <property type="term" value="F:peptidase activity"/>
    <property type="evidence" value="ECO:0007669"/>
    <property type="project" value="UniProtKB-KW"/>
</dbReference>
<sequence>MQSLVTPIILVPVGLLPSLIWLFLYLKKDRHPEPRHLLIETFLMGMIISPLAVIFQWLLTSAAGLGSTGFFLGAALIEELVKLLAVLLIAIRDPEFDEPVDAMIYMIVASLGFAAIENILFLFKSIDQGVVFATQVIVLRFIGATLLHALAGAITGYLLAIAWFYREHAKKIIAAGIVLATVFHFSFNLLISNSGASLRYPKGNALFMGYAIVLLLAFLILVQLLFSQIRDRHRRQISNLCVE</sequence>
<comment type="caution">
    <text evidence="11">The sequence shown here is derived from an EMBL/GenBank/DDBJ whole genome shotgun (WGS) entry which is preliminary data.</text>
</comment>
<dbReference type="InterPro" id="IPR026898">
    <property type="entry name" value="PrsW"/>
</dbReference>
<dbReference type="PIRSF" id="PIRSF016933">
    <property type="entry name" value="PrsW"/>
    <property type="match status" value="1"/>
</dbReference>
<feature type="transmembrane region" description="Helical" evidence="10">
    <location>
        <begin position="203"/>
        <end position="226"/>
    </location>
</feature>
<reference evidence="11 12" key="1">
    <citation type="journal article" date="2016" name="Nat. Commun.">
        <title>Thousands of microbial genomes shed light on interconnected biogeochemical processes in an aquifer system.</title>
        <authorList>
            <person name="Anantharaman K."/>
            <person name="Brown C.T."/>
            <person name="Hug L.A."/>
            <person name="Sharon I."/>
            <person name="Castelle C.J."/>
            <person name="Probst A.J."/>
            <person name="Thomas B.C."/>
            <person name="Singh A."/>
            <person name="Wilkins M.J."/>
            <person name="Karaoz U."/>
            <person name="Brodie E.L."/>
            <person name="Williams K.H."/>
            <person name="Hubbard S.S."/>
            <person name="Banfield J.F."/>
        </authorList>
    </citation>
    <scope>NUCLEOTIDE SEQUENCE [LARGE SCALE GENOMIC DNA]</scope>
</reference>
<dbReference type="PANTHER" id="PTHR36844:SF1">
    <property type="entry name" value="PROTEASE PRSW"/>
    <property type="match status" value="1"/>
</dbReference>
<protein>
    <recommendedName>
        <fullName evidence="3">Protease PrsW</fullName>
    </recommendedName>
</protein>
<dbReference type="InterPro" id="IPR023596">
    <property type="entry name" value="Peptidase_PrsW_arch/bac"/>
</dbReference>
<evidence type="ECO:0000256" key="8">
    <source>
        <dbReference type="ARBA" id="ARBA00022989"/>
    </source>
</evidence>
<organism evidence="11 12">
    <name type="scientific">Candidatus Yanofskybacteria bacterium RIFCSPLOWO2_02_FULL_45_10</name>
    <dbReference type="NCBI Taxonomy" id="1802706"/>
    <lineage>
        <taxon>Bacteria</taxon>
        <taxon>Candidatus Yanofskyibacteriota</taxon>
    </lineage>
</organism>
<keyword evidence="8 10" id="KW-1133">Transmembrane helix</keyword>
<evidence type="ECO:0000256" key="4">
    <source>
        <dbReference type="ARBA" id="ARBA00022475"/>
    </source>
</evidence>
<dbReference type="Pfam" id="PF13367">
    <property type="entry name" value="PrsW-protease"/>
    <property type="match status" value="1"/>
</dbReference>
<evidence type="ECO:0000256" key="3">
    <source>
        <dbReference type="ARBA" id="ARBA00018997"/>
    </source>
</evidence>